<feature type="transmembrane region" description="Helical" evidence="1">
    <location>
        <begin position="110"/>
        <end position="132"/>
    </location>
</feature>
<evidence type="ECO:0008006" key="4">
    <source>
        <dbReference type="Google" id="ProtNLM"/>
    </source>
</evidence>
<dbReference type="PANTHER" id="PTHR40078">
    <property type="entry name" value="INTEGRAL MEMBRANE PROTEIN-RELATED"/>
    <property type="match status" value="1"/>
</dbReference>
<keyword evidence="1" id="KW-0812">Transmembrane</keyword>
<dbReference type="EMBL" id="JACRWE010000005">
    <property type="protein sequence ID" value="MBC5997557.1"/>
    <property type="molecule type" value="Genomic_DNA"/>
</dbReference>
<feature type="transmembrane region" description="Helical" evidence="1">
    <location>
        <begin position="12"/>
        <end position="34"/>
    </location>
</feature>
<dbReference type="PANTHER" id="PTHR40078:SF1">
    <property type="entry name" value="INTEGRAL MEMBRANE PROTEIN"/>
    <property type="match status" value="1"/>
</dbReference>
<organism evidence="2 3">
    <name type="scientific">Romboutsia faecis</name>
    <dbReference type="NCBI Taxonomy" id="2764597"/>
    <lineage>
        <taxon>Bacteria</taxon>
        <taxon>Bacillati</taxon>
        <taxon>Bacillota</taxon>
        <taxon>Clostridia</taxon>
        <taxon>Peptostreptococcales</taxon>
        <taxon>Peptostreptococcaceae</taxon>
        <taxon>Romboutsia</taxon>
    </lineage>
</organism>
<dbReference type="Pfam" id="PF19700">
    <property type="entry name" value="DUF6198"/>
    <property type="match status" value="1"/>
</dbReference>
<dbReference type="Proteomes" id="UP000609849">
    <property type="component" value="Unassembled WGS sequence"/>
</dbReference>
<comment type="caution">
    <text evidence="2">The sequence shown here is derived from an EMBL/GenBank/DDBJ whole genome shotgun (WGS) entry which is preliminary data.</text>
</comment>
<feature type="transmembrane region" description="Helical" evidence="1">
    <location>
        <begin position="81"/>
        <end position="104"/>
    </location>
</feature>
<evidence type="ECO:0000256" key="1">
    <source>
        <dbReference type="SAM" id="Phobius"/>
    </source>
</evidence>
<reference evidence="2 3" key="1">
    <citation type="submission" date="2020-08" db="EMBL/GenBank/DDBJ databases">
        <authorList>
            <person name="Liu C."/>
            <person name="Sun Q."/>
        </authorList>
    </citation>
    <scope>NUCLEOTIDE SEQUENCE [LARGE SCALE GENOMIC DNA]</scope>
    <source>
        <strain evidence="2 3">NSJ-18</strain>
    </source>
</reference>
<sequence>MTAFFDKRKNIVRILFYIVGLSIMGLGIALNAISNFGAGPWDAVNIGVSYHLKLSVGICMNIVAVLNLIIGGILNKEFPKITPIITSLVLGLFVDLGFIIFNGISPNTSIMQFILFMISLPVISLGISIYLVSELPNTPLDYFMLAIKSKLNLSLMAGKIVSESSGLIIALLLGGPVGLGSIIIIFTIGPMMQFLHTYSKNIFNKLVNTDFDLANN</sequence>
<dbReference type="RefSeq" id="WP_153971839.1">
    <property type="nucleotide sequence ID" value="NZ_JACRWE010000005.1"/>
</dbReference>
<dbReference type="InterPro" id="IPR038750">
    <property type="entry name" value="YczE/YyaS-like"/>
</dbReference>
<name>A0ABR7JRL9_9FIRM</name>
<keyword evidence="3" id="KW-1185">Reference proteome</keyword>
<feature type="transmembrane region" description="Helical" evidence="1">
    <location>
        <begin position="54"/>
        <end position="74"/>
    </location>
</feature>
<keyword evidence="1" id="KW-1133">Transmembrane helix</keyword>
<proteinExistence type="predicted"/>
<protein>
    <recommendedName>
        <fullName evidence="4">YitT family protein</fullName>
    </recommendedName>
</protein>
<evidence type="ECO:0000313" key="3">
    <source>
        <dbReference type="Proteomes" id="UP000609849"/>
    </source>
</evidence>
<evidence type="ECO:0000313" key="2">
    <source>
        <dbReference type="EMBL" id="MBC5997557.1"/>
    </source>
</evidence>
<keyword evidence="1" id="KW-0472">Membrane</keyword>
<gene>
    <name evidence="2" type="ORF">H8923_12350</name>
</gene>
<accession>A0ABR7JRL9</accession>